<dbReference type="AlphaFoldDB" id="A0A833U9J6"/>
<dbReference type="Pfam" id="PF00353">
    <property type="entry name" value="HemolysinCabind"/>
    <property type="match status" value="2"/>
</dbReference>
<gene>
    <name evidence="3" type="ORF">GAK29_04274</name>
</gene>
<dbReference type="NCBIfam" id="TIGR03661">
    <property type="entry name" value="T1SS_VCA0849"/>
    <property type="match status" value="1"/>
</dbReference>
<dbReference type="Gene3D" id="2.150.10.10">
    <property type="entry name" value="Serralysin-like metalloprotease, C-terminal"/>
    <property type="match status" value="1"/>
</dbReference>
<reference evidence="4" key="1">
    <citation type="journal article" date="2020" name="MBio">
        <title>Horizontal gene transfer to a defensive symbiont with a reduced genome amongst a multipartite beetle microbiome.</title>
        <authorList>
            <person name="Waterworth S.C."/>
            <person name="Florez L.V."/>
            <person name="Rees E.R."/>
            <person name="Hertweck C."/>
            <person name="Kaltenpoth M."/>
            <person name="Kwan J.C."/>
        </authorList>
    </citation>
    <scope>NUCLEOTIDE SEQUENCE [LARGE SCALE GENOMIC DNA]</scope>
</reference>
<evidence type="ECO:0000256" key="2">
    <source>
        <dbReference type="ARBA" id="ARBA00022837"/>
    </source>
</evidence>
<evidence type="ECO:0000313" key="3">
    <source>
        <dbReference type="EMBL" id="KAF1018347.1"/>
    </source>
</evidence>
<sequence length="452" mass="46156">MTDTLDGGASVAVDWNLDGKMDIIELPRSGVSAVPNLYTNNGNGTFTQSTLGTALTGINGALAVDYNWDGAVDVIAYKGGANTILLQNTNTVADGTSLHLRILDANGLNVYYGNTVQLYNSAGVLVASQILNPQSGVFGADSSGIVNFYGLNANERYTAVLIKSVSGVSQDVGGLANLAGNTIENVDLSWTGLTAEAATKAYVLSGESSSNVANGKFIGTGYNDIFFATQGSDSYDGSGGTTVDLSSNSNWSATGGLDIVDYKLAGNTALSIDLSTTALQNTGFGTASFNNIEGLAGGSGNDTFTGNAANNQFEGRGGNDTFNIANGGQDTLLYKVLLADATGGNGADVVNGFKVGIVEATADADRIDLKALLIGYTADADGAAHYVNGVATIDTGDTIANYLQVSQIGGNTVLSIDRDGSAGAYGMTTILTLNGVNTDLETLLANHQIIIG</sequence>
<dbReference type="GO" id="GO:0005509">
    <property type="term" value="F:calcium ion binding"/>
    <property type="evidence" value="ECO:0007669"/>
    <property type="project" value="InterPro"/>
</dbReference>
<dbReference type="SUPFAM" id="SSF51120">
    <property type="entry name" value="beta-Roll"/>
    <property type="match status" value="1"/>
</dbReference>
<keyword evidence="2" id="KW-0106">Calcium</keyword>
<evidence type="ECO:0000256" key="1">
    <source>
        <dbReference type="ARBA" id="ARBA00022729"/>
    </source>
</evidence>
<dbReference type="InterPro" id="IPR001343">
    <property type="entry name" value="Hemolysn_Ca-bd"/>
</dbReference>
<evidence type="ECO:0000313" key="4">
    <source>
        <dbReference type="Proteomes" id="UP000490535"/>
    </source>
</evidence>
<accession>A0A833U9J6</accession>
<dbReference type="InterPro" id="IPR019960">
    <property type="entry name" value="T1SS_VCA0849"/>
</dbReference>
<dbReference type="EMBL" id="WNDP01000179">
    <property type="protein sequence ID" value="KAF1018347.1"/>
    <property type="molecule type" value="Genomic_DNA"/>
</dbReference>
<proteinExistence type="predicted"/>
<dbReference type="Proteomes" id="UP000490535">
    <property type="component" value="Unassembled WGS sequence"/>
</dbReference>
<organism evidence="3 4">
    <name type="scientific">Acinetobacter bereziniae</name>
    <name type="common">Acinetobacter genomosp. 10</name>
    <dbReference type="NCBI Taxonomy" id="106648"/>
    <lineage>
        <taxon>Bacteria</taxon>
        <taxon>Pseudomonadati</taxon>
        <taxon>Pseudomonadota</taxon>
        <taxon>Gammaproteobacteria</taxon>
        <taxon>Moraxellales</taxon>
        <taxon>Moraxellaceae</taxon>
        <taxon>Acinetobacter</taxon>
    </lineage>
</organism>
<dbReference type="SUPFAM" id="SSF69318">
    <property type="entry name" value="Integrin alpha N-terminal domain"/>
    <property type="match status" value="1"/>
</dbReference>
<dbReference type="InterPro" id="IPR013517">
    <property type="entry name" value="FG-GAP"/>
</dbReference>
<dbReference type="InterPro" id="IPR028994">
    <property type="entry name" value="Integrin_alpha_N"/>
</dbReference>
<dbReference type="Pfam" id="PF13517">
    <property type="entry name" value="FG-GAP_3"/>
    <property type="match status" value="1"/>
</dbReference>
<comment type="caution">
    <text evidence="3">The sequence shown here is derived from an EMBL/GenBank/DDBJ whole genome shotgun (WGS) entry which is preliminary data.</text>
</comment>
<dbReference type="InterPro" id="IPR011049">
    <property type="entry name" value="Serralysin-like_metalloprot_C"/>
</dbReference>
<keyword evidence="1" id="KW-0732">Signal</keyword>
<name>A0A833U9J6_ACIBZ</name>
<protein>
    <submittedName>
        <fullName evidence="3">Uncharacterized protein</fullName>
    </submittedName>
</protein>